<sequence length="223" mass="24477">MARPLSSRPQLSDEVAAHLREAIMSGALQPGQFVRLDAVAAELGVSVTPVREALLALRGEDMVELEPRRGFVVSPLSRRDVKDMFGLQAELAAQLIGRATTLISEQQLAHVAQVADELAAAEGHQELSTLEYEFHRLINKAAGSRKLARFLDMASRYTPARVYTADPEWRVQVVADHAAIVAALRARDANAAREAVYRHVKDGERRLLRHLDAVGMWTPGTTG</sequence>
<evidence type="ECO:0000313" key="6">
    <source>
        <dbReference type="Proteomes" id="UP001589810"/>
    </source>
</evidence>
<gene>
    <name evidence="5" type="ORF">ACFFH7_47040</name>
</gene>
<dbReference type="CDD" id="cd07377">
    <property type="entry name" value="WHTH_GntR"/>
    <property type="match status" value="1"/>
</dbReference>
<dbReference type="EMBL" id="JBHLUD010000020">
    <property type="protein sequence ID" value="MFC0549139.1"/>
    <property type="molecule type" value="Genomic_DNA"/>
</dbReference>
<comment type="caution">
    <text evidence="5">The sequence shown here is derived from an EMBL/GenBank/DDBJ whole genome shotgun (WGS) entry which is preliminary data.</text>
</comment>
<reference evidence="5 6" key="1">
    <citation type="submission" date="2024-09" db="EMBL/GenBank/DDBJ databases">
        <authorList>
            <person name="Sun Q."/>
            <person name="Mori K."/>
        </authorList>
    </citation>
    <scope>NUCLEOTIDE SEQUENCE [LARGE SCALE GENOMIC DNA]</scope>
    <source>
        <strain evidence="5 6">TBRC 1432</strain>
    </source>
</reference>
<evidence type="ECO:0000313" key="5">
    <source>
        <dbReference type="EMBL" id="MFC0549139.1"/>
    </source>
</evidence>
<evidence type="ECO:0000256" key="3">
    <source>
        <dbReference type="ARBA" id="ARBA00023163"/>
    </source>
</evidence>
<proteinExistence type="predicted"/>
<dbReference type="SMART" id="SM00895">
    <property type="entry name" value="FCD"/>
    <property type="match status" value="1"/>
</dbReference>
<evidence type="ECO:0000256" key="1">
    <source>
        <dbReference type="ARBA" id="ARBA00023015"/>
    </source>
</evidence>
<dbReference type="SUPFAM" id="SSF46785">
    <property type="entry name" value="Winged helix' DNA-binding domain"/>
    <property type="match status" value="1"/>
</dbReference>
<dbReference type="Proteomes" id="UP001589810">
    <property type="component" value="Unassembled WGS sequence"/>
</dbReference>
<dbReference type="InterPro" id="IPR011711">
    <property type="entry name" value="GntR_C"/>
</dbReference>
<dbReference type="Gene3D" id="1.10.10.10">
    <property type="entry name" value="Winged helix-like DNA-binding domain superfamily/Winged helix DNA-binding domain"/>
    <property type="match status" value="1"/>
</dbReference>
<protein>
    <submittedName>
        <fullName evidence="5">GntR family transcriptional regulator</fullName>
    </submittedName>
</protein>
<keyword evidence="6" id="KW-1185">Reference proteome</keyword>
<dbReference type="InterPro" id="IPR036388">
    <property type="entry name" value="WH-like_DNA-bd_sf"/>
</dbReference>
<dbReference type="PROSITE" id="PS50949">
    <property type="entry name" value="HTH_GNTR"/>
    <property type="match status" value="1"/>
</dbReference>
<evidence type="ECO:0000259" key="4">
    <source>
        <dbReference type="PROSITE" id="PS50949"/>
    </source>
</evidence>
<dbReference type="Gene3D" id="1.20.120.530">
    <property type="entry name" value="GntR ligand-binding domain-like"/>
    <property type="match status" value="1"/>
</dbReference>
<dbReference type="SMART" id="SM00345">
    <property type="entry name" value="HTH_GNTR"/>
    <property type="match status" value="1"/>
</dbReference>
<accession>A0ABV6N9E7</accession>
<dbReference type="Pfam" id="PF07729">
    <property type="entry name" value="FCD"/>
    <property type="match status" value="1"/>
</dbReference>
<name>A0ABV6N9E7_9PSEU</name>
<dbReference type="RefSeq" id="WP_273940274.1">
    <property type="nucleotide sequence ID" value="NZ_CP097263.1"/>
</dbReference>
<dbReference type="SUPFAM" id="SSF48008">
    <property type="entry name" value="GntR ligand-binding domain-like"/>
    <property type="match status" value="1"/>
</dbReference>
<evidence type="ECO:0000256" key="2">
    <source>
        <dbReference type="ARBA" id="ARBA00023125"/>
    </source>
</evidence>
<keyword evidence="1" id="KW-0805">Transcription regulation</keyword>
<dbReference type="Pfam" id="PF00392">
    <property type="entry name" value="GntR"/>
    <property type="match status" value="1"/>
</dbReference>
<dbReference type="InterPro" id="IPR000524">
    <property type="entry name" value="Tscrpt_reg_HTH_GntR"/>
</dbReference>
<dbReference type="PANTHER" id="PTHR43537:SF24">
    <property type="entry name" value="GLUCONATE OPERON TRANSCRIPTIONAL REPRESSOR"/>
    <property type="match status" value="1"/>
</dbReference>
<organism evidence="5 6">
    <name type="scientific">Kutzneria chonburiensis</name>
    <dbReference type="NCBI Taxonomy" id="1483604"/>
    <lineage>
        <taxon>Bacteria</taxon>
        <taxon>Bacillati</taxon>
        <taxon>Actinomycetota</taxon>
        <taxon>Actinomycetes</taxon>
        <taxon>Pseudonocardiales</taxon>
        <taxon>Pseudonocardiaceae</taxon>
        <taxon>Kutzneria</taxon>
    </lineage>
</organism>
<dbReference type="InterPro" id="IPR036390">
    <property type="entry name" value="WH_DNA-bd_sf"/>
</dbReference>
<keyword evidence="2" id="KW-0238">DNA-binding</keyword>
<dbReference type="PANTHER" id="PTHR43537">
    <property type="entry name" value="TRANSCRIPTIONAL REGULATOR, GNTR FAMILY"/>
    <property type="match status" value="1"/>
</dbReference>
<dbReference type="InterPro" id="IPR008920">
    <property type="entry name" value="TF_FadR/GntR_C"/>
</dbReference>
<feature type="domain" description="HTH gntR-type" evidence="4">
    <location>
        <begin position="9"/>
        <end position="76"/>
    </location>
</feature>
<keyword evidence="3" id="KW-0804">Transcription</keyword>